<dbReference type="GeneID" id="84611650"/>
<dbReference type="InterPro" id="IPR045621">
    <property type="entry name" value="BPD_transp_1_N"/>
</dbReference>
<dbReference type="PANTHER" id="PTHR43163">
    <property type="entry name" value="DIPEPTIDE TRANSPORT SYSTEM PERMEASE PROTEIN DPPB-RELATED"/>
    <property type="match status" value="1"/>
</dbReference>
<evidence type="ECO:0000256" key="4">
    <source>
        <dbReference type="ARBA" id="ARBA00022519"/>
    </source>
</evidence>
<keyword evidence="6 9" id="KW-1133">Transmembrane helix</keyword>
<feature type="domain" description="ABC transmembrane type-1" evidence="10">
    <location>
        <begin position="96"/>
        <end position="328"/>
    </location>
</feature>
<dbReference type="STRING" id="1619313.EM595_3369"/>
<reference evidence="12" key="1">
    <citation type="submission" date="2015-11" db="EMBL/GenBank/DDBJ databases">
        <authorList>
            <person name="Blom J."/>
        </authorList>
    </citation>
    <scope>NUCLEOTIDE SEQUENCE [LARGE SCALE GENOMIC DNA]</scope>
</reference>
<gene>
    <name evidence="11" type="primary">dppB2</name>
    <name evidence="11" type="ORF">EM595_3369</name>
</gene>
<accession>A0A0U5L919</accession>
<keyword evidence="4" id="KW-0997">Cell inner membrane</keyword>
<evidence type="ECO:0000313" key="12">
    <source>
        <dbReference type="Proteomes" id="UP000059419"/>
    </source>
</evidence>
<protein>
    <submittedName>
        <fullName evidence="11">Putative ABC transport system, permease protein</fullName>
    </submittedName>
</protein>
<evidence type="ECO:0000256" key="6">
    <source>
        <dbReference type="ARBA" id="ARBA00022989"/>
    </source>
</evidence>
<dbReference type="PROSITE" id="PS50928">
    <property type="entry name" value="ABC_TM1"/>
    <property type="match status" value="1"/>
</dbReference>
<evidence type="ECO:0000259" key="10">
    <source>
        <dbReference type="PROSITE" id="PS50928"/>
    </source>
</evidence>
<evidence type="ECO:0000256" key="2">
    <source>
        <dbReference type="ARBA" id="ARBA00022448"/>
    </source>
</evidence>
<feature type="transmembrane region" description="Helical" evidence="9">
    <location>
        <begin position="135"/>
        <end position="158"/>
    </location>
</feature>
<comment type="subcellular location">
    <subcellularLocation>
        <location evidence="1">Cell inner membrane</location>
        <topology evidence="1">Multi-pass membrane protein</topology>
    </subcellularLocation>
    <subcellularLocation>
        <location evidence="9">Cell membrane</location>
        <topology evidence="9">Multi-pass membrane protein</topology>
    </subcellularLocation>
</comment>
<name>A0A0U5L919_9GAMM</name>
<dbReference type="Proteomes" id="UP000059419">
    <property type="component" value="Chromosome 1"/>
</dbReference>
<feature type="transmembrane region" description="Helical" evidence="9">
    <location>
        <begin position="305"/>
        <end position="331"/>
    </location>
</feature>
<dbReference type="OrthoDB" id="9805855at2"/>
<dbReference type="AlphaFoldDB" id="A0A0U5L919"/>
<keyword evidence="5 9" id="KW-0812">Transmembrane</keyword>
<dbReference type="EMBL" id="LN907827">
    <property type="protein sequence ID" value="CUU25600.1"/>
    <property type="molecule type" value="Genomic_DNA"/>
</dbReference>
<evidence type="ECO:0000256" key="7">
    <source>
        <dbReference type="ARBA" id="ARBA00023136"/>
    </source>
</evidence>
<organism evidence="11 12">
    <name type="scientific">Duffyella gerundensis</name>
    <dbReference type="NCBI Taxonomy" id="1619313"/>
    <lineage>
        <taxon>Bacteria</taxon>
        <taxon>Pseudomonadati</taxon>
        <taxon>Pseudomonadota</taxon>
        <taxon>Gammaproteobacteria</taxon>
        <taxon>Enterobacterales</taxon>
        <taxon>Erwiniaceae</taxon>
        <taxon>Duffyella</taxon>
    </lineage>
</organism>
<dbReference type="PANTHER" id="PTHR43163:SF6">
    <property type="entry name" value="DIPEPTIDE TRANSPORT SYSTEM PERMEASE PROTEIN DPPB-RELATED"/>
    <property type="match status" value="1"/>
</dbReference>
<dbReference type="Pfam" id="PF19300">
    <property type="entry name" value="BPD_transp_1_N"/>
    <property type="match status" value="1"/>
</dbReference>
<dbReference type="CDD" id="cd06261">
    <property type="entry name" value="TM_PBP2"/>
    <property type="match status" value="1"/>
</dbReference>
<keyword evidence="2 9" id="KW-0813">Transport</keyword>
<dbReference type="GO" id="GO:0071916">
    <property type="term" value="F:dipeptide transmembrane transporter activity"/>
    <property type="evidence" value="ECO:0007669"/>
    <property type="project" value="TreeGrafter"/>
</dbReference>
<dbReference type="RefSeq" id="WP_067434750.1">
    <property type="nucleotide sequence ID" value="NZ_CP072598.1"/>
</dbReference>
<sequence length="339" mass="37313">MLQFILRRLGLVIPTFIGITLLTFAFVHLIPGDPVLIMAGERGISPERHAQLMAQLGLDQPLWKQYFSYINGVLHGDLGISLKSRIPVWDEFVPRFQATLELGFCAMIFAVAVGIPVGVLAAVKRGSVFDHTAVGISLTGYSMPIFWWGIMLIMLVSVQLNLTPVSGRVGDTVFLDDTQPLTGFMLIDTLIWGEPGDFHDAVMHMILPAIVLGTIPLAVIVRMTRSSMLEVLGEDYIRTARAKGLSRMRVIIVHALRNAMLPVVTVIGLQVGTLLAGAILTETIFSWPGLGRWLIEALQRRDYPVVQGGVLLVAVLIIVVNLLVDLLYGVVNPRIRHKK</sequence>
<dbReference type="InterPro" id="IPR000515">
    <property type="entry name" value="MetI-like"/>
</dbReference>
<evidence type="ECO:0000256" key="3">
    <source>
        <dbReference type="ARBA" id="ARBA00022475"/>
    </source>
</evidence>
<keyword evidence="3" id="KW-1003">Cell membrane</keyword>
<keyword evidence="7 9" id="KW-0472">Membrane</keyword>
<dbReference type="NCBIfam" id="NF008161">
    <property type="entry name" value="PRK10914.1"/>
    <property type="match status" value="1"/>
</dbReference>
<dbReference type="InterPro" id="IPR035906">
    <property type="entry name" value="MetI-like_sf"/>
</dbReference>
<feature type="transmembrane region" description="Helical" evidence="9">
    <location>
        <begin position="201"/>
        <end position="221"/>
    </location>
</feature>
<evidence type="ECO:0000256" key="9">
    <source>
        <dbReference type="RuleBase" id="RU363032"/>
    </source>
</evidence>
<evidence type="ECO:0000256" key="8">
    <source>
        <dbReference type="ARBA" id="ARBA00024202"/>
    </source>
</evidence>
<dbReference type="Gene3D" id="1.10.3720.10">
    <property type="entry name" value="MetI-like"/>
    <property type="match status" value="1"/>
</dbReference>
<comment type="similarity">
    <text evidence="8">Belongs to the binding-protein-dependent transport system permease family. OppBC subfamily.</text>
</comment>
<keyword evidence="12" id="KW-1185">Reference proteome</keyword>
<feature type="transmembrane region" description="Helical" evidence="9">
    <location>
        <begin position="9"/>
        <end position="30"/>
    </location>
</feature>
<evidence type="ECO:0000256" key="5">
    <source>
        <dbReference type="ARBA" id="ARBA00022692"/>
    </source>
</evidence>
<feature type="transmembrane region" description="Helical" evidence="9">
    <location>
        <begin position="100"/>
        <end position="123"/>
    </location>
</feature>
<feature type="transmembrane region" description="Helical" evidence="9">
    <location>
        <begin position="259"/>
        <end position="285"/>
    </location>
</feature>
<evidence type="ECO:0000313" key="11">
    <source>
        <dbReference type="EMBL" id="CUU25600.1"/>
    </source>
</evidence>
<dbReference type="Pfam" id="PF00528">
    <property type="entry name" value="BPD_transp_1"/>
    <property type="match status" value="1"/>
</dbReference>
<dbReference type="PATRIC" id="fig|1619313.3.peg.3496"/>
<dbReference type="KEGG" id="ege:EM595_3369"/>
<dbReference type="GO" id="GO:0005886">
    <property type="term" value="C:plasma membrane"/>
    <property type="evidence" value="ECO:0007669"/>
    <property type="project" value="UniProtKB-SubCell"/>
</dbReference>
<proteinExistence type="inferred from homology"/>
<dbReference type="SUPFAM" id="SSF161098">
    <property type="entry name" value="MetI-like"/>
    <property type="match status" value="1"/>
</dbReference>
<evidence type="ECO:0000256" key="1">
    <source>
        <dbReference type="ARBA" id="ARBA00004429"/>
    </source>
</evidence>